<protein>
    <submittedName>
        <fullName evidence="1">Uncharacterized protein</fullName>
    </submittedName>
</protein>
<name>A0A8S2YF79_9BILA</name>
<dbReference type="Proteomes" id="UP000681722">
    <property type="component" value="Unassembled WGS sequence"/>
</dbReference>
<reference evidence="1" key="1">
    <citation type="submission" date="2021-02" db="EMBL/GenBank/DDBJ databases">
        <authorList>
            <person name="Nowell W R."/>
        </authorList>
    </citation>
    <scope>NUCLEOTIDE SEQUENCE</scope>
</reference>
<gene>
    <name evidence="1" type="ORF">SRO942_LOCUS47289</name>
</gene>
<proteinExistence type="predicted"/>
<feature type="non-terminal residue" evidence="1">
    <location>
        <position position="312"/>
    </location>
</feature>
<comment type="caution">
    <text evidence="1">The sequence shown here is derived from an EMBL/GenBank/DDBJ whole genome shotgun (WGS) entry which is preliminary data.</text>
</comment>
<organism evidence="1 2">
    <name type="scientific">Didymodactylos carnosus</name>
    <dbReference type="NCBI Taxonomy" id="1234261"/>
    <lineage>
        <taxon>Eukaryota</taxon>
        <taxon>Metazoa</taxon>
        <taxon>Spiralia</taxon>
        <taxon>Gnathifera</taxon>
        <taxon>Rotifera</taxon>
        <taxon>Eurotatoria</taxon>
        <taxon>Bdelloidea</taxon>
        <taxon>Philodinida</taxon>
        <taxon>Philodinidae</taxon>
        <taxon>Didymodactylos</taxon>
    </lineage>
</organism>
<accession>A0A8S2YF79</accession>
<dbReference type="EMBL" id="CAJOBC010117522">
    <property type="protein sequence ID" value="CAF4558733.1"/>
    <property type="molecule type" value="Genomic_DNA"/>
</dbReference>
<dbReference type="OrthoDB" id="10034966at2759"/>
<sequence>IYLQASSSNPRLLTYGQVQDRMENFIYGSMDAADKPPSIQVKHLQNGRIVGSAIQKFTLFRLFPIMFCDITLRLKTFQIYLKLREMLEIVLVLPARKSWLPYLDTLSIEFQCLMATLLPDKMILVYEGKYAYFKKMALHANNFKNMPKTLAQRHQLRHCLLLSHCQFLKSYNHVSGVKKIEIHQLSQAVKTLLGGKYGLQLQLSVEQMQQCSKLNYNHLLYQLATIYVHNLLHVEETPAFFQIVHILKINQQWTLVVDQLITIGYDENLCYYELKSDNLFTTVLPQELKYYHKGLDLYEISGRFFLSLSSRL</sequence>
<evidence type="ECO:0000313" key="1">
    <source>
        <dbReference type="EMBL" id="CAF4558733.1"/>
    </source>
</evidence>
<feature type="non-terminal residue" evidence="1">
    <location>
        <position position="1"/>
    </location>
</feature>
<evidence type="ECO:0000313" key="2">
    <source>
        <dbReference type="Proteomes" id="UP000681722"/>
    </source>
</evidence>
<dbReference type="AlphaFoldDB" id="A0A8S2YF79"/>